<feature type="region of interest" description="Disordered" evidence="1">
    <location>
        <begin position="388"/>
        <end position="423"/>
    </location>
</feature>
<organism evidence="2 3">
    <name type="scientific">Micropruina glycogenica</name>
    <dbReference type="NCBI Taxonomy" id="75385"/>
    <lineage>
        <taxon>Bacteria</taxon>
        <taxon>Bacillati</taxon>
        <taxon>Actinomycetota</taxon>
        <taxon>Actinomycetes</taxon>
        <taxon>Propionibacteriales</taxon>
        <taxon>Nocardioidaceae</taxon>
        <taxon>Micropruina</taxon>
    </lineage>
</organism>
<evidence type="ECO:0000313" key="2">
    <source>
        <dbReference type="EMBL" id="SPD86436.1"/>
    </source>
</evidence>
<keyword evidence="3" id="KW-1185">Reference proteome</keyword>
<dbReference type="PANTHER" id="PTHR37031:SF2">
    <property type="entry name" value="PHOD-LIKE PHOSPHATASE METALLOPHOSPHATASE DOMAIN-CONTAINING PROTEIN"/>
    <property type="match status" value="1"/>
</dbReference>
<feature type="region of interest" description="Disordered" evidence="1">
    <location>
        <begin position="257"/>
        <end position="276"/>
    </location>
</feature>
<name>A0A2N9JGB9_9ACTN</name>
<proteinExistence type="predicted"/>
<evidence type="ECO:0008006" key="4">
    <source>
        <dbReference type="Google" id="ProtNLM"/>
    </source>
</evidence>
<dbReference type="PANTHER" id="PTHR37031">
    <property type="entry name" value="METALLOPHOSPHATASE BINDING DOMAIN PROTEIN"/>
    <property type="match status" value="1"/>
</dbReference>
<reference evidence="2 3" key="1">
    <citation type="submission" date="2018-02" db="EMBL/GenBank/DDBJ databases">
        <authorList>
            <person name="Cohen D.B."/>
            <person name="Kent A.D."/>
        </authorList>
    </citation>
    <scope>NUCLEOTIDE SEQUENCE [LARGE SCALE GENOMIC DNA]</scope>
    <source>
        <strain evidence="2">1</strain>
    </source>
</reference>
<feature type="compositionally biased region" description="Basic and acidic residues" evidence="1">
    <location>
        <begin position="405"/>
        <end position="417"/>
    </location>
</feature>
<dbReference type="InterPro" id="IPR038607">
    <property type="entry name" value="PhoD-like_sf"/>
</dbReference>
<dbReference type="OrthoDB" id="9795624at2"/>
<evidence type="ECO:0000256" key="1">
    <source>
        <dbReference type="SAM" id="MobiDB-lite"/>
    </source>
</evidence>
<dbReference type="RefSeq" id="WP_158680921.1">
    <property type="nucleotide sequence ID" value="NZ_BAAAGO010000013.1"/>
</dbReference>
<accession>A0A2N9JGB9</accession>
<dbReference type="Proteomes" id="UP000238164">
    <property type="component" value="Chromosome 1"/>
</dbReference>
<dbReference type="Gene3D" id="3.60.21.70">
    <property type="entry name" value="PhoD-like phosphatase"/>
    <property type="match status" value="1"/>
</dbReference>
<sequence length="980" mass="108188">MELPLLLAGPILRRVDPSIVSVWMALSSDATVRLDVYEGRVAFDTTNPVFVSSDDAPDPNAPKPYPGADTIRIGERLHLSLVSARIPPASGKVFEADRLYSYNITIFASGGRQETLQSLQLLQTRQVSGTTAGPLGYADRMLPSFALPPSNLDDLQIAYGSCRRPGYDDGDAFPWLDQYLAERFGDPRARLHQLFLGGDQIYADDVEDVLMRRVVELGVELIGTTAASGQLAGEPDQTPIERVTVDKVRLLKRTVDPQNPDAAYDDEPAAATTANPLPAGPPWFGVGNRLYLTNCSAQLTSEDGKNHLISLGEFAAAYVLYWAPECWGTDIPGAQLQTGATASGPVHWLDVLTDNQSVALPDVGTPARVPQYTFTDATVRKDELAKEAARRAKLSQAERDEEDQDRAKDKAKQDAKRPKVSRRHQRVHRQFLADLWRAQRLLANVPTYMIFDDHDVTDDWFLTPMWRHRVLSTGLGQTILTNAMTAYALFQDWGNDPRRYDVTATDRPDLAGGLPSDVLVAAQKLFPGGADQGPAKAPFTALGKLFGHDLDNQALPNGEFLSVKPPIAWHFVLDGPKHRVVALDNRTRRSYVSEIGPPGNVSKEALDAQIPKPPLPAGVEVLVVIAPLQVIGPPVIDEVVSRAIYRIFDAVHRDEVAGEKISGARLMPGTNPDALETWALDENTFEYLLSRLADYGRVVVLSGDVHNAASNLMSYWRGTSTTPARIAQFTSSGFKNVMPVYLQALDAKAMLLQQMLRAKLGVERLGWTKPDADLVLLPAGRTEAELVTVTRAKLLRSPVLLPTWGWIDDNSDGEDDEAKRSRLNPARPPDWRWRVTPLLDERPDVVPTPPPKDPNAVRPTPIRVFPLDEAGIEDLAGDPSTTFAALRQVAVRHQHALERMRNTRQMMFRSNFGICRFESKDDQVTAVGEVYTQAIDPDTQLPVMAPYMVHKAPLGPLTEDPPERLRRFVIERVPVPEPTP</sequence>
<dbReference type="KEGG" id="mgg:MPLG2_1400"/>
<gene>
    <name evidence="2" type="ORF">MPLG2_1400</name>
</gene>
<evidence type="ECO:0000313" key="3">
    <source>
        <dbReference type="Proteomes" id="UP000238164"/>
    </source>
</evidence>
<dbReference type="EMBL" id="LT985188">
    <property type="protein sequence ID" value="SPD86436.1"/>
    <property type="molecule type" value="Genomic_DNA"/>
</dbReference>
<dbReference type="AlphaFoldDB" id="A0A2N9JGB9"/>
<protein>
    <recommendedName>
        <fullName evidence="4">PhoD-like phosphatase</fullName>
    </recommendedName>
</protein>